<evidence type="ECO:0000259" key="2">
    <source>
        <dbReference type="PROSITE" id="PS50967"/>
    </source>
</evidence>
<organism evidence="3 4">
    <name type="scientific">Acidicapsa dinghuensis</name>
    <dbReference type="NCBI Taxonomy" id="2218256"/>
    <lineage>
        <taxon>Bacteria</taxon>
        <taxon>Pseudomonadati</taxon>
        <taxon>Acidobacteriota</taxon>
        <taxon>Terriglobia</taxon>
        <taxon>Terriglobales</taxon>
        <taxon>Acidobacteriaceae</taxon>
        <taxon>Acidicapsa</taxon>
    </lineage>
</organism>
<proteinExistence type="predicted"/>
<dbReference type="PROSITE" id="PS50967">
    <property type="entry name" value="HRDC"/>
    <property type="match status" value="1"/>
</dbReference>
<feature type="region of interest" description="Disordered" evidence="1">
    <location>
        <begin position="1"/>
        <end position="30"/>
    </location>
</feature>
<protein>
    <submittedName>
        <fullName evidence="3">HRDC domain-containing protein</fullName>
    </submittedName>
</protein>
<evidence type="ECO:0000313" key="3">
    <source>
        <dbReference type="EMBL" id="MFC5861805.1"/>
    </source>
</evidence>
<comment type="caution">
    <text evidence="3">The sequence shown here is derived from an EMBL/GenBank/DDBJ whole genome shotgun (WGS) entry which is preliminary data.</text>
</comment>
<dbReference type="InterPro" id="IPR002121">
    <property type="entry name" value="HRDC_dom"/>
</dbReference>
<evidence type="ECO:0000256" key="1">
    <source>
        <dbReference type="SAM" id="MobiDB-lite"/>
    </source>
</evidence>
<dbReference type="SMART" id="SM00341">
    <property type="entry name" value="HRDC"/>
    <property type="match status" value="1"/>
</dbReference>
<dbReference type="InterPro" id="IPR010997">
    <property type="entry name" value="HRDC-like_sf"/>
</dbReference>
<dbReference type="RefSeq" id="WP_377819474.1">
    <property type="nucleotide sequence ID" value="NZ_JAGSYH010000004.1"/>
</dbReference>
<dbReference type="Gene3D" id="1.10.150.80">
    <property type="entry name" value="HRDC domain"/>
    <property type="match status" value="1"/>
</dbReference>
<dbReference type="InterPro" id="IPR044876">
    <property type="entry name" value="HRDC_dom_sf"/>
</dbReference>
<dbReference type="SUPFAM" id="SSF47819">
    <property type="entry name" value="HRDC-like"/>
    <property type="match status" value="1"/>
</dbReference>
<accession>A0ABW1EEX8</accession>
<keyword evidence="4" id="KW-1185">Reference proteome</keyword>
<evidence type="ECO:0000313" key="4">
    <source>
        <dbReference type="Proteomes" id="UP001596091"/>
    </source>
</evidence>
<reference evidence="4" key="1">
    <citation type="journal article" date="2019" name="Int. J. Syst. Evol. Microbiol.">
        <title>The Global Catalogue of Microorganisms (GCM) 10K type strain sequencing project: providing services to taxonomists for standard genome sequencing and annotation.</title>
        <authorList>
            <consortium name="The Broad Institute Genomics Platform"/>
            <consortium name="The Broad Institute Genome Sequencing Center for Infectious Disease"/>
            <person name="Wu L."/>
            <person name="Ma J."/>
        </authorList>
    </citation>
    <scope>NUCLEOTIDE SEQUENCE [LARGE SCALE GENOMIC DNA]</scope>
    <source>
        <strain evidence="4">JCM 4087</strain>
    </source>
</reference>
<dbReference type="Proteomes" id="UP001596091">
    <property type="component" value="Unassembled WGS sequence"/>
</dbReference>
<feature type="domain" description="HRDC" evidence="2">
    <location>
        <begin position="26"/>
        <end position="100"/>
    </location>
</feature>
<name>A0ABW1EEX8_9BACT</name>
<dbReference type="EMBL" id="JBHSPH010000002">
    <property type="protein sequence ID" value="MFC5861805.1"/>
    <property type="molecule type" value="Genomic_DNA"/>
</dbReference>
<gene>
    <name evidence="3" type="ORF">ACFPT7_05840</name>
</gene>
<dbReference type="Pfam" id="PF00570">
    <property type="entry name" value="HRDC"/>
    <property type="match status" value="1"/>
</dbReference>
<feature type="compositionally biased region" description="Polar residues" evidence="1">
    <location>
        <begin position="12"/>
        <end position="27"/>
    </location>
</feature>
<sequence length="100" mass="10942">MDRQRTPAAIASAQSGTKQRGTSNPGAGQQRIERALRAWRLSEAKRRMVLAFRIFSDRALVSMASNAPRNEAELLAVQGIEAGIVKKYGAQIFRLVKGTS</sequence>